<dbReference type="RefSeq" id="XP_007678496.1">
    <property type="nucleotide sequence ID" value="XM_007680306.1"/>
</dbReference>
<evidence type="ECO:0000313" key="2">
    <source>
        <dbReference type="Proteomes" id="UP000011761"/>
    </source>
</evidence>
<protein>
    <submittedName>
        <fullName evidence="1">Uncharacterized protein</fullName>
    </submittedName>
</protein>
<keyword evidence="2" id="KW-1185">Reference proteome</keyword>
<gene>
    <name evidence="1" type="ORF">BAUCODRAFT_562440</name>
</gene>
<dbReference type="KEGG" id="bcom:BAUCODRAFT_562440"/>
<dbReference type="AlphaFoldDB" id="M2N7L6"/>
<dbReference type="GeneID" id="19115514"/>
<name>M2N7L6_BAUPA</name>
<dbReference type="EMBL" id="KB445558">
    <property type="protein sequence ID" value="EMC94800.1"/>
    <property type="molecule type" value="Genomic_DNA"/>
</dbReference>
<dbReference type="HOGENOM" id="CLU_2637704_0_0_1"/>
<accession>M2N7L6</accession>
<sequence length="77" mass="9178">MREVASAPRWYIRYATVEIASARHCDIDTELQLDVNPAVSAQYRKREGEHQELLERLARMFELNGHIDFSRRRHQHC</sequence>
<reference evidence="1 2" key="1">
    <citation type="journal article" date="2012" name="PLoS Pathog.">
        <title>Diverse lifestyles and strategies of plant pathogenesis encoded in the genomes of eighteen Dothideomycetes fungi.</title>
        <authorList>
            <person name="Ohm R.A."/>
            <person name="Feau N."/>
            <person name="Henrissat B."/>
            <person name="Schoch C.L."/>
            <person name="Horwitz B.A."/>
            <person name="Barry K.W."/>
            <person name="Condon B.J."/>
            <person name="Copeland A.C."/>
            <person name="Dhillon B."/>
            <person name="Glaser F."/>
            <person name="Hesse C.N."/>
            <person name="Kosti I."/>
            <person name="LaButti K."/>
            <person name="Lindquist E.A."/>
            <person name="Lucas S."/>
            <person name="Salamov A.A."/>
            <person name="Bradshaw R.E."/>
            <person name="Ciuffetti L."/>
            <person name="Hamelin R.C."/>
            <person name="Kema G.H.J."/>
            <person name="Lawrence C."/>
            <person name="Scott J.A."/>
            <person name="Spatafora J.W."/>
            <person name="Turgeon B.G."/>
            <person name="de Wit P.J.G.M."/>
            <person name="Zhong S."/>
            <person name="Goodwin S.B."/>
            <person name="Grigoriev I.V."/>
        </authorList>
    </citation>
    <scope>NUCLEOTIDE SEQUENCE [LARGE SCALE GENOMIC DNA]</scope>
    <source>
        <strain evidence="1 2">UAMH 10762</strain>
    </source>
</reference>
<evidence type="ECO:0000313" key="1">
    <source>
        <dbReference type="EMBL" id="EMC94800.1"/>
    </source>
</evidence>
<proteinExistence type="predicted"/>
<dbReference type="Proteomes" id="UP000011761">
    <property type="component" value="Unassembled WGS sequence"/>
</dbReference>
<organism evidence="1 2">
    <name type="scientific">Baudoinia panamericana (strain UAMH 10762)</name>
    <name type="common">Angels' share fungus</name>
    <name type="synonym">Baudoinia compniacensis (strain UAMH 10762)</name>
    <dbReference type="NCBI Taxonomy" id="717646"/>
    <lineage>
        <taxon>Eukaryota</taxon>
        <taxon>Fungi</taxon>
        <taxon>Dikarya</taxon>
        <taxon>Ascomycota</taxon>
        <taxon>Pezizomycotina</taxon>
        <taxon>Dothideomycetes</taxon>
        <taxon>Dothideomycetidae</taxon>
        <taxon>Mycosphaerellales</taxon>
        <taxon>Teratosphaeriaceae</taxon>
        <taxon>Baudoinia</taxon>
    </lineage>
</organism>